<evidence type="ECO:0000256" key="5">
    <source>
        <dbReference type="ARBA" id="ARBA00023128"/>
    </source>
</evidence>
<feature type="region of interest" description="Disordered" evidence="8">
    <location>
        <begin position="232"/>
        <end position="261"/>
    </location>
</feature>
<evidence type="ECO:0000313" key="10">
    <source>
        <dbReference type="Proteomes" id="UP000037505"/>
    </source>
</evidence>
<comment type="caution">
    <text evidence="9">The sequence shown here is derived from an EMBL/GenBank/DDBJ whole genome shotgun (WGS) entry which is preliminary data.</text>
</comment>
<dbReference type="Proteomes" id="UP000037505">
    <property type="component" value="Unassembled WGS sequence"/>
</dbReference>
<comment type="similarity">
    <text evidence="2 7">Belongs to the NDUFAF7 family.</text>
</comment>
<dbReference type="GO" id="GO:0005739">
    <property type="term" value="C:mitochondrion"/>
    <property type="evidence" value="ECO:0007669"/>
    <property type="project" value="UniProtKB-SubCell"/>
</dbReference>
<evidence type="ECO:0000256" key="1">
    <source>
        <dbReference type="ARBA" id="ARBA00004173"/>
    </source>
</evidence>
<dbReference type="EMBL" id="JNOM01000078">
    <property type="protein sequence ID" value="KNG87529.1"/>
    <property type="molecule type" value="Genomic_DNA"/>
</dbReference>
<keyword evidence="4 7" id="KW-0808">Transferase</keyword>
<dbReference type="InterPro" id="IPR029063">
    <property type="entry name" value="SAM-dependent_MTases_sf"/>
</dbReference>
<keyword evidence="10" id="KW-1185">Reference proteome</keyword>
<keyword evidence="5 7" id="KW-0496">Mitochondrion</keyword>
<keyword evidence="3 7" id="KW-0489">Methyltransferase</keyword>
<protein>
    <recommendedName>
        <fullName evidence="7">Protein arginine methyltransferase NDUFAF7</fullName>
        <ecNumber evidence="7">2.1.1.320</ecNumber>
    </recommendedName>
</protein>
<comment type="function">
    <text evidence="7">Arginine methyltransferase involved in the assembly or stability of mitochondrial NADH:ubiquinone oxidoreductase complex (complex I).</text>
</comment>
<dbReference type="Pfam" id="PF02636">
    <property type="entry name" value="Methyltransf_28"/>
    <property type="match status" value="1"/>
</dbReference>
<dbReference type="AlphaFoldDB" id="A0A0L1J712"/>
<dbReference type="GO" id="GO:0032259">
    <property type="term" value="P:methylation"/>
    <property type="evidence" value="ECO:0007669"/>
    <property type="project" value="UniProtKB-KW"/>
</dbReference>
<dbReference type="Gene3D" id="3.40.50.12710">
    <property type="match status" value="1"/>
</dbReference>
<proteinExistence type="inferred from homology"/>
<evidence type="ECO:0000256" key="7">
    <source>
        <dbReference type="RuleBase" id="RU364114"/>
    </source>
</evidence>
<feature type="compositionally biased region" description="Polar residues" evidence="8">
    <location>
        <begin position="241"/>
        <end position="251"/>
    </location>
</feature>
<evidence type="ECO:0000256" key="2">
    <source>
        <dbReference type="ARBA" id="ARBA00005891"/>
    </source>
</evidence>
<reference evidence="9 10" key="1">
    <citation type="submission" date="2014-06" db="EMBL/GenBank/DDBJ databases">
        <title>The Genome of the Aflatoxigenic Filamentous Fungus Aspergillus nomius.</title>
        <authorList>
            <person name="Moore M.G."/>
            <person name="Shannon B.M."/>
            <person name="Brian M.M."/>
        </authorList>
    </citation>
    <scope>NUCLEOTIDE SEQUENCE [LARGE SCALE GENOMIC DNA]</scope>
    <source>
        <strain evidence="9 10">NRRL 13137</strain>
    </source>
</reference>
<dbReference type="RefSeq" id="XP_015408452.1">
    <property type="nucleotide sequence ID" value="XM_015549653.1"/>
</dbReference>
<dbReference type="SUPFAM" id="SSF53335">
    <property type="entry name" value="S-adenosyl-L-methionine-dependent methyltransferases"/>
    <property type="match status" value="1"/>
</dbReference>
<evidence type="ECO:0000256" key="4">
    <source>
        <dbReference type="ARBA" id="ARBA00022679"/>
    </source>
</evidence>
<evidence type="ECO:0000256" key="3">
    <source>
        <dbReference type="ARBA" id="ARBA00022603"/>
    </source>
</evidence>
<dbReference type="InterPro" id="IPR038375">
    <property type="entry name" value="NDUFAF7_sf"/>
</dbReference>
<dbReference type="InterPro" id="IPR003788">
    <property type="entry name" value="NDUFAF7"/>
</dbReference>
<organism evidence="9 10">
    <name type="scientific">Aspergillus nomiae NRRL (strain ATCC 15546 / NRRL 13137 / CBS 260.88 / M93)</name>
    <dbReference type="NCBI Taxonomy" id="1509407"/>
    <lineage>
        <taxon>Eukaryota</taxon>
        <taxon>Fungi</taxon>
        <taxon>Dikarya</taxon>
        <taxon>Ascomycota</taxon>
        <taxon>Pezizomycotina</taxon>
        <taxon>Eurotiomycetes</taxon>
        <taxon>Eurotiomycetidae</taxon>
        <taxon>Eurotiales</taxon>
        <taxon>Aspergillaceae</taxon>
        <taxon>Aspergillus</taxon>
        <taxon>Aspergillus subgen. Circumdati</taxon>
    </lineage>
</organism>
<dbReference type="PANTHER" id="PTHR12049:SF7">
    <property type="entry name" value="PROTEIN ARGININE METHYLTRANSFERASE NDUFAF7, MITOCHONDRIAL"/>
    <property type="match status" value="1"/>
</dbReference>
<dbReference type="GeneID" id="26806200"/>
<sequence length="493" mass="54889">MNHGARRALTQLIRNHPNRSLVLKSSQRWSSTYETRQWSTPLARTLADAIKVTGPIPIAAFMRQVLTSPEGGYYTTRPAGDGEVFGKKGDFVTSPEISQVFGELVGIWTIAEWMAQGRKSSGVQLMEVGPGKGTLMDDMLRTFRNFKSFTSSIEAIYLVEASPTLREVQKQRLCGDATMEETEIGHKSTCKYFNVPVIWVEDIRLLPHEEDKTPFIIAHEFFDALPIHAFESIPPSPENQPPQDTMMTPTGPTKLHKPLKPANTPQWRELMVTLNPKAIDENLPDEPEFKLTLAKASTPSSLVIPEISPRYRALKSQAGSTIEISPESRIYASDQAHPLRRGPDHGLRHHEYHPVNSLRGIQHHRKVPPLSAPGQVDVSADVDFTALAEAAIEGSEGVEVHGPVEQGDFLQTMGIAERMQQLLKHEKDEERRKTLETGWQRLVEKGGGGMGKIYKFMAIVPENEARGGRLGLGVGLSFRIVFRGAWTAMEIVL</sequence>
<dbReference type="GO" id="GO:0032981">
    <property type="term" value="P:mitochondrial respiratory chain complex I assembly"/>
    <property type="evidence" value="ECO:0007669"/>
    <property type="project" value="TreeGrafter"/>
</dbReference>
<evidence type="ECO:0000313" key="9">
    <source>
        <dbReference type="EMBL" id="KNG87529.1"/>
    </source>
</evidence>
<comment type="subcellular location">
    <subcellularLocation>
        <location evidence="1 7">Mitochondrion</location>
    </subcellularLocation>
</comment>
<dbReference type="OrthoDB" id="5595109at2759"/>
<dbReference type="PANTHER" id="PTHR12049">
    <property type="entry name" value="PROTEIN ARGININE METHYLTRANSFERASE NDUFAF7, MITOCHONDRIAL"/>
    <property type="match status" value="1"/>
</dbReference>
<dbReference type="EC" id="2.1.1.320" evidence="7"/>
<comment type="catalytic activity">
    <reaction evidence="6 7">
        <text>L-arginyl-[protein] + 2 S-adenosyl-L-methionine = N(omega),N(omega)'-dimethyl-L-arginyl-[protein] + 2 S-adenosyl-L-homocysteine + 2 H(+)</text>
        <dbReference type="Rhea" id="RHEA:48108"/>
        <dbReference type="Rhea" id="RHEA-COMP:10532"/>
        <dbReference type="Rhea" id="RHEA-COMP:11992"/>
        <dbReference type="ChEBI" id="CHEBI:15378"/>
        <dbReference type="ChEBI" id="CHEBI:29965"/>
        <dbReference type="ChEBI" id="CHEBI:57856"/>
        <dbReference type="ChEBI" id="CHEBI:59789"/>
        <dbReference type="ChEBI" id="CHEBI:88221"/>
        <dbReference type="EC" id="2.1.1.320"/>
    </reaction>
</comment>
<accession>A0A0L1J712</accession>
<dbReference type="GO" id="GO:0035243">
    <property type="term" value="F:protein-arginine omega-N symmetric methyltransferase activity"/>
    <property type="evidence" value="ECO:0007669"/>
    <property type="project" value="UniProtKB-EC"/>
</dbReference>
<gene>
    <name evidence="9" type="ORF">ANOM_004396</name>
</gene>
<evidence type="ECO:0000256" key="6">
    <source>
        <dbReference type="ARBA" id="ARBA00048612"/>
    </source>
</evidence>
<name>A0A0L1J712_ASPN3</name>
<dbReference type="STRING" id="1509407.A0A0L1J712"/>
<evidence type="ECO:0000256" key="8">
    <source>
        <dbReference type="SAM" id="MobiDB-lite"/>
    </source>
</evidence>